<dbReference type="GO" id="GO:0000281">
    <property type="term" value="P:mitotic cytokinesis"/>
    <property type="evidence" value="ECO:0007669"/>
    <property type="project" value="TreeGrafter"/>
</dbReference>
<dbReference type="AlphaFoldDB" id="A0A7R9G0B6"/>
<accession>A0A7R9G0B6</accession>
<feature type="coiled-coil region" evidence="1">
    <location>
        <begin position="58"/>
        <end position="174"/>
    </location>
</feature>
<dbReference type="GO" id="GO:0005737">
    <property type="term" value="C:cytoplasm"/>
    <property type="evidence" value="ECO:0007669"/>
    <property type="project" value="TreeGrafter"/>
</dbReference>
<dbReference type="InterPro" id="IPR050839">
    <property type="entry name" value="Rho-assoc_Ser/Thr_Kinase"/>
</dbReference>
<dbReference type="GO" id="GO:0048598">
    <property type="term" value="P:embryonic morphogenesis"/>
    <property type="evidence" value="ECO:0007669"/>
    <property type="project" value="TreeGrafter"/>
</dbReference>
<keyword evidence="1" id="KW-0175">Coiled coil</keyword>
<proteinExistence type="predicted"/>
<evidence type="ECO:0000313" key="2">
    <source>
        <dbReference type="EMBL" id="CAD7262202.1"/>
    </source>
</evidence>
<dbReference type="GO" id="GO:0072518">
    <property type="term" value="F:Rho-dependent protein serine/threonine kinase activity"/>
    <property type="evidence" value="ECO:0007669"/>
    <property type="project" value="TreeGrafter"/>
</dbReference>
<feature type="coiled-coil region" evidence="1">
    <location>
        <begin position="252"/>
        <end position="321"/>
    </location>
</feature>
<dbReference type="EMBL" id="OC002679">
    <property type="protein sequence ID" value="CAD7262202.1"/>
    <property type="molecule type" value="Genomic_DNA"/>
</dbReference>
<dbReference type="PANTHER" id="PTHR22988">
    <property type="entry name" value="MYOTONIC DYSTROPHY S/T KINASE-RELATED"/>
    <property type="match status" value="1"/>
</dbReference>
<dbReference type="GO" id="GO:0007266">
    <property type="term" value="P:Rho protein signal transduction"/>
    <property type="evidence" value="ECO:0007669"/>
    <property type="project" value="TreeGrafter"/>
</dbReference>
<dbReference type="GO" id="GO:1901888">
    <property type="term" value="P:regulation of cell junction assembly"/>
    <property type="evidence" value="ECO:0007669"/>
    <property type="project" value="TreeGrafter"/>
</dbReference>
<sequence length="401" mass="46665">MPLLIPLSYRGYTESVIQLLSAIWILEGRLQSLHSELECTKQREGKLSEDNRLLGEKVSTLEKECAGLGLKLKAAENRLEQELRAHEETERRSLVSKEEANLEVVKALQAKLNEEKLSRQRADSQSQEKERQMSMLNVDYRQIQQRLQKLEGEHRQENEKVKTLQCQVEQEQQKKCSLQSELSVQVSEVAHLRARETQLTREVTQLREGKRSTEEELHKVKTARSVDNLQMKELQDQLEAEQYFSTLYKTQAQELKEDLEERQHCVQELEEERGSLKHQLQIALARADSEALARSIAEETVADLEKEKTMKELEHKDLQAKHRTELANKEIAFNTMKEREVDFKKSVEQLIKDKDELNHQMKIMQEGKDYTCTGSKLSKTTITLRMTTKVVTVKMTMTTIY</sequence>
<dbReference type="CDD" id="cd22250">
    <property type="entry name" value="ROCK_SBD"/>
    <property type="match status" value="1"/>
</dbReference>
<reference evidence="2" key="1">
    <citation type="submission" date="2020-11" db="EMBL/GenBank/DDBJ databases">
        <authorList>
            <person name="Tran Van P."/>
        </authorList>
    </citation>
    <scope>NUCLEOTIDE SEQUENCE</scope>
</reference>
<name>A0A7R9G0B6_TIMSH</name>
<dbReference type="GO" id="GO:0005856">
    <property type="term" value="C:cytoskeleton"/>
    <property type="evidence" value="ECO:0007669"/>
    <property type="project" value="TreeGrafter"/>
</dbReference>
<protein>
    <submittedName>
        <fullName evidence="2">Uncharacterized protein</fullName>
    </submittedName>
</protein>
<dbReference type="PANTHER" id="PTHR22988:SF73">
    <property type="entry name" value="RHO-ASSOCIATED PROTEIN KINASE"/>
    <property type="match status" value="1"/>
</dbReference>
<dbReference type="Gene3D" id="1.20.5.340">
    <property type="match status" value="1"/>
</dbReference>
<gene>
    <name evidence="2" type="ORF">TSIB3V08_LOCUS6319</name>
</gene>
<evidence type="ECO:0000256" key="1">
    <source>
        <dbReference type="SAM" id="Coils"/>
    </source>
</evidence>
<dbReference type="GO" id="GO:0031032">
    <property type="term" value="P:actomyosin structure organization"/>
    <property type="evidence" value="ECO:0007669"/>
    <property type="project" value="TreeGrafter"/>
</dbReference>
<dbReference type="GO" id="GO:0030866">
    <property type="term" value="P:cortical actin cytoskeleton organization"/>
    <property type="evidence" value="ECO:0007669"/>
    <property type="project" value="TreeGrafter"/>
</dbReference>
<organism evidence="2">
    <name type="scientific">Timema shepardi</name>
    <name type="common">Walking stick</name>
    <dbReference type="NCBI Taxonomy" id="629360"/>
    <lineage>
        <taxon>Eukaryota</taxon>
        <taxon>Metazoa</taxon>
        <taxon>Ecdysozoa</taxon>
        <taxon>Arthropoda</taxon>
        <taxon>Hexapoda</taxon>
        <taxon>Insecta</taxon>
        <taxon>Pterygota</taxon>
        <taxon>Neoptera</taxon>
        <taxon>Polyneoptera</taxon>
        <taxon>Phasmatodea</taxon>
        <taxon>Timematodea</taxon>
        <taxon>Timematoidea</taxon>
        <taxon>Timematidae</taxon>
        <taxon>Timema</taxon>
    </lineage>
</organism>